<organism evidence="1 2">
    <name type="scientific">Candidatus Ornithomonoglobus intestinigallinarum</name>
    <dbReference type="NCBI Taxonomy" id="2840894"/>
    <lineage>
        <taxon>Bacteria</taxon>
        <taxon>Bacillati</taxon>
        <taxon>Bacillota</taxon>
        <taxon>Clostridia</taxon>
        <taxon>Candidatus Ornithomonoglobus</taxon>
    </lineage>
</organism>
<name>A0A9D1H4W9_9FIRM</name>
<reference evidence="1" key="2">
    <citation type="journal article" date="2021" name="PeerJ">
        <title>Extensive microbial diversity within the chicken gut microbiome revealed by metagenomics and culture.</title>
        <authorList>
            <person name="Gilroy R."/>
            <person name="Ravi A."/>
            <person name="Getino M."/>
            <person name="Pursley I."/>
            <person name="Horton D.L."/>
            <person name="Alikhan N.F."/>
            <person name="Baker D."/>
            <person name="Gharbi K."/>
            <person name="Hall N."/>
            <person name="Watson M."/>
            <person name="Adriaenssens E.M."/>
            <person name="Foster-Nyarko E."/>
            <person name="Jarju S."/>
            <person name="Secka A."/>
            <person name="Antonio M."/>
            <person name="Oren A."/>
            <person name="Chaudhuri R.R."/>
            <person name="La Ragione R."/>
            <person name="Hildebrand F."/>
            <person name="Pallen M.J."/>
        </authorList>
    </citation>
    <scope>NUCLEOTIDE SEQUENCE</scope>
    <source>
        <strain evidence="1">CHK181-108</strain>
    </source>
</reference>
<dbReference type="AlphaFoldDB" id="A0A9D1H4W9"/>
<proteinExistence type="predicted"/>
<evidence type="ECO:0000313" key="2">
    <source>
        <dbReference type="Proteomes" id="UP000824165"/>
    </source>
</evidence>
<comment type="caution">
    <text evidence="1">The sequence shown here is derived from an EMBL/GenBank/DDBJ whole genome shotgun (WGS) entry which is preliminary data.</text>
</comment>
<protein>
    <submittedName>
        <fullName evidence="1">Sodium pump decarboxylase subunit gamma</fullName>
    </submittedName>
</protein>
<dbReference type="EMBL" id="DVLU01000074">
    <property type="protein sequence ID" value="HIT85752.1"/>
    <property type="molecule type" value="Genomic_DNA"/>
</dbReference>
<accession>A0A9D1H4W9</accession>
<feature type="non-terminal residue" evidence="1">
    <location>
        <position position="1"/>
    </location>
</feature>
<reference evidence="1" key="1">
    <citation type="submission" date="2020-10" db="EMBL/GenBank/DDBJ databases">
        <authorList>
            <person name="Gilroy R."/>
        </authorList>
    </citation>
    <scope>NUCLEOTIDE SEQUENCE</scope>
    <source>
        <strain evidence="1">CHK181-108</strain>
    </source>
</reference>
<sequence>EDADDEELIAVLAAAAAACMNTSTYNLRIKSYRRVDNHVPAWNRAGVNQTIENRTF</sequence>
<evidence type="ECO:0000313" key="1">
    <source>
        <dbReference type="EMBL" id="HIT85752.1"/>
    </source>
</evidence>
<dbReference type="Proteomes" id="UP000824165">
    <property type="component" value="Unassembled WGS sequence"/>
</dbReference>
<gene>
    <name evidence="1" type="ORF">IAA60_07610</name>
</gene>